<dbReference type="SUPFAM" id="SSF51905">
    <property type="entry name" value="FAD/NAD(P)-binding domain"/>
    <property type="match status" value="1"/>
</dbReference>
<evidence type="ECO:0000256" key="1">
    <source>
        <dbReference type="ARBA" id="ARBA00001974"/>
    </source>
</evidence>
<keyword evidence="2" id="KW-0285">Flavoprotein</keyword>
<dbReference type="Gene3D" id="3.50.50.60">
    <property type="entry name" value="FAD/NAD(P)-binding domain"/>
    <property type="match status" value="1"/>
</dbReference>
<dbReference type="RefSeq" id="WP_246006162.1">
    <property type="nucleotide sequence ID" value="NZ_RKRA01000001.1"/>
</dbReference>
<dbReference type="GO" id="GO:0005737">
    <property type="term" value="C:cytoplasm"/>
    <property type="evidence" value="ECO:0007669"/>
    <property type="project" value="TreeGrafter"/>
</dbReference>
<dbReference type="Gene3D" id="3.30.9.10">
    <property type="entry name" value="D-Amino Acid Oxidase, subunit A, domain 2"/>
    <property type="match status" value="1"/>
</dbReference>
<dbReference type="PANTHER" id="PTHR43104:SF2">
    <property type="entry name" value="L-2-HYDROXYGLUTARATE DEHYDROGENASE, MITOCHONDRIAL"/>
    <property type="match status" value="1"/>
</dbReference>
<dbReference type="AlphaFoldDB" id="A0A3N4ZBA2"/>
<sequence>MSSYDFLVVGGGIVGLATARDLQRRRPGASVLVIEKERALAAHQTGHNSGVIHAGIYYAPGSLKARLCRAGEAATKEFCTEHGIPFRTVGKLVVATDDAEVARLRALRGRAAENGIEVEPVDAARLRELEPNVTGREALLVPATGIVDYRRVARAMAEGVRAAGGRILTGTAVTRITEDDDAVRVVAGGQEFRAGRLVACAGVQADRVARMGGLAPDFRIVPFRGEYFELPAERTGLVEHLIYPVPDPALPFLGVHLSPTIDGRITVGPNAVLGLAREGYRKGAVSLPDVLDYARFPGMWRVARANLRTGAAEVANSVFRPGYLRQCRRYCPSLRLSDLRPHPAGIRAQAVLADGTLVQDFLLRHTPRQLHVANAPSPAATSALPIGAMIAARVLEPTKTT</sequence>
<dbReference type="InterPro" id="IPR006076">
    <property type="entry name" value="FAD-dep_OxRdtase"/>
</dbReference>
<evidence type="ECO:0000313" key="7">
    <source>
        <dbReference type="EMBL" id="RPF28520.1"/>
    </source>
</evidence>
<evidence type="ECO:0000313" key="8">
    <source>
        <dbReference type="Proteomes" id="UP000280726"/>
    </source>
</evidence>
<evidence type="ECO:0000256" key="2">
    <source>
        <dbReference type="ARBA" id="ARBA00022630"/>
    </source>
</evidence>
<dbReference type="GO" id="GO:0047545">
    <property type="term" value="F:(S)-2-hydroxyglutarate dehydrogenase activity"/>
    <property type="evidence" value="ECO:0007669"/>
    <property type="project" value="TreeGrafter"/>
</dbReference>
<evidence type="ECO:0000259" key="6">
    <source>
        <dbReference type="Pfam" id="PF01266"/>
    </source>
</evidence>
<name>A0A3N4ZBA2_9MICO</name>
<organism evidence="7 8">
    <name type="scientific">Georgenia muralis</name>
    <dbReference type="NCBI Taxonomy" id="154117"/>
    <lineage>
        <taxon>Bacteria</taxon>
        <taxon>Bacillati</taxon>
        <taxon>Actinomycetota</taxon>
        <taxon>Actinomycetes</taxon>
        <taxon>Micrococcales</taxon>
        <taxon>Bogoriellaceae</taxon>
        <taxon>Georgenia</taxon>
    </lineage>
</organism>
<comment type="caution">
    <text evidence="7">The sequence shown here is derived from an EMBL/GenBank/DDBJ whole genome shotgun (WGS) entry which is preliminary data.</text>
</comment>
<dbReference type="Proteomes" id="UP000280726">
    <property type="component" value="Unassembled WGS sequence"/>
</dbReference>
<evidence type="ECO:0000256" key="3">
    <source>
        <dbReference type="ARBA" id="ARBA00022827"/>
    </source>
</evidence>
<comment type="similarity">
    <text evidence="5">Belongs to the L2HGDH family.</text>
</comment>
<keyword evidence="3" id="KW-0274">FAD</keyword>
<gene>
    <name evidence="7" type="ORF">EDD32_3048</name>
</gene>
<feature type="domain" description="FAD dependent oxidoreductase" evidence="6">
    <location>
        <begin position="5"/>
        <end position="393"/>
    </location>
</feature>
<protein>
    <submittedName>
        <fullName evidence="7">L-2-hydroxyglutarate oxidase</fullName>
    </submittedName>
</protein>
<reference evidence="7 8" key="1">
    <citation type="submission" date="2018-11" db="EMBL/GenBank/DDBJ databases">
        <title>Sequencing the genomes of 1000 actinobacteria strains.</title>
        <authorList>
            <person name="Klenk H.-P."/>
        </authorList>
    </citation>
    <scope>NUCLEOTIDE SEQUENCE [LARGE SCALE GENOMIC DNA]</scope>
    <source>
        <strain evidence="7 8">DSM 14418</strain>
    </source>
</reference>
<dbReference type="Pfam" id="PF01266">
    <property type="entry name" value="DAO"/>
    <property type="match status" value="1"/>
</dbReference>
<evidence type="ECO:0000256" key="5">
    <source>
        <dbReference type="ARBA" id="ARBA00037941"/>
    </source>
</evidence>
<keyword evidence="8" id="KW-1185">Reference proteome</keyword>
<comment type="cofactor">
    <cofactor evidence="1">
        <name>FAD</name>
        <dbReference type="ChEBI" id="CHEBI:57692"/>
    </cofactor>
</comment>
<proteinExistence type="inferred from homology"/>
<keyword evidence="4" id="KW-0560">Oxidoreductase</keyword>
<dbReference type="EMBL" id="RKRA01000001">
    <property type="protein sequence ID" value="RPF28520.1"/>
    <property type="molecule type" value="Genomic_DNA"/>
</dbReference>
<dbReference type="NCBIfam" id="NF008726">
    <property type="entry name" value="PRK11728.1"/>
    <property type="match status" value="1"/>
</dbReference>
<dbReference type="PANTHER" id="PTHR43104">
    <property type="entry name" value="L-2-HYDROXYGLUTARATE DEHYDROGENASE, MITOCHONDRIAL"/>
    <property type="match status" value="1"/>
</dbReference>
<dbReference type="InterPro" id="IPR036188">
    <property type="entry name" value="FAD/NAD-bd_sf"/>
</dbReference>
<evidence type="ECO:0000256" key="4">
    <source>
        <dbReference type="ARBA" id="ARBA00023002"/>
    </source>
</evidence>
<accession>A0A3N4ZBA2</accession>